<keyword evidence="7 10" id="KW-0472">Membrane</keyword>
<feature type="transmembrane region" description="Helical" evidence="10">
    <location>
        <begin position="184"/>
        <end position="207"/>
    </location>
</feature>
<keyword evidence="2" id="KW-1003">Cell membrane</keyword>
<dbReference type="GO" id="GO:0005549">
    <property type="term" value="F:odorant binding"/>
    <property type="evidence" value="ECO:0007669"/>
    <property type="project" value="InterPro"/>
</dbReference>
<gene>
    <name evidence="11" type="primary">OR73</name>
</gene>
<dbReference type="PANTHER" id="PTHR21137:SF35">
    <property type="entry name" value="ODORANT RECEPTOR 19A-RELATED"/>
    <property type="match status" value="1"/>
</dbReference>
<protein>
    <recommendedName>
        <fullName evidence="10">Odorant receptor</fullName>
    </recommendedName>
</protein>
<keyword evidence="8 10" id="KW-0675">Receptor</keyword>
<dbReference type="Pfam" id="PF02949">
    <property type="entry name" value="7tm_6"/>
    <property type="match status" value="1"/>
</dbReference>
<comment type="caution">
    <text evidence="10">Lacks conserved residue(s) required for the propagation of feature annotation.</text>
</comment>
<evidence type="ECO:0000256" key="3">
    <source>
        <dbReference type="ARBA" id="ARBA00022606"/>
    </source>
</evidence>
<keyword evidence="4 10" id="KW-0812">Transmembrane</keyword>
<evidence type="ECO:0000256" key="8">
    <source>
        <dbReference type="ARBA" id="ARBA00023170"/>
    </source>
</evidence>
<dbReference type="PANTHER" id="PTHR21137">
    <property type="entry name" value="ODORANT RECEPTOR"/>
    <property type="match status" value="1"/>
</dbReference>
<keyword evidence="9 10" id="KW-0807">Transducer</keyword>
<dbReference type="OrthoDB" id="7731527at2759"/>
<evidence type="ECO:0000256" key="10">
    <source>
        <dbReference type="RuleBase" id="RU351113"/>
    </source>
</evidence>
<dbReference type="EMBL" id="KF032023">
    <property type="protein sequence ID" value="AGS08022.1"/>
    <property type="molecule type" value="mRNA"/>
</dbReference>
<dbReference type="GO" id="GO:0004984">
    <property type="term" value="F:olfactory receptor activity"/>
    <property type="evidence" value="ECO:0007669"/>
    <property type="project" value="InterPro"/>
</dbReference>
<keyword evidence="5 10" id="KW-0552">Olfaction</keyword>
<evidence type="ECO:0000313" key="11">
    <source>
        <dbReference type="EMBL" id="AGS08022.1"/>
    </source>
</evidence>
<dbReference type="HOGENOM" id="CLU_040214_0_1_1"/>
<name>S5R433_CULQU</name>
<feature type="transmembrane region" description="Helical" evidence="10">
    <location>
        <begin position="38"/>
        <end position="57"/>
    </location>
</feature>
<evidence type="ECO:0000256" key="4">
    <source>
        <dbReference type="ARBA" id="ARBA00022692"/>
    </source>
</evidence>
<feature type="transmembrane region" description="Helical" evidence="10">
    <location>
        <begin position="267"/>
        <end position="289"/>
    </location>
</feature>
<feature type="transmembrane region" description="Helical" evidence="10">
    <location>
        <begin position="295"/>
        <end position="318"/>
    </location>
</feature>
<dbReference type="VEuPathDB" id="VectorBase:CPIJ008019"/>
<evidence type="ECO:0000256" key="6">
    <source>
        <dbReference type="ARBA" id="ARBA00022989"/>
    </source>
</evidence>
<dbReference type="AlphaFoldDB" id="S5R433"/>
<evidence type="ECO:0000256" key="1">
    <source>
        <dbReference type="ARBA" id="ARBA00004651"/>
    </source>
</evidence>
<accession>S5R433</accession>
<keyword evidence="6 10" id="KW-1133">Transmembrane helix</keyword>
<feature type="transmembrane region" description="Helical" evidence="10">
    <location>
        <begin position="139"/>
        <end position="159"/>
    </location>
</feature>
<comment type="similarity">
    <text evidence="10">Belongs to the insect chemoreceptor superfamily. Heteromeric odorant receptor channel (TC 1.A.69) family.</text>
</comment>
<dbReference type="InterPro" id="IPR004117">
    <property type="entry name" value="7tm6_olfct_rcpt"/>
</dbReference>
<proteinExistence type="evidence at transcript level"/>
<dbReference type="VEuPathDB" id="VectorBase:CQUJHB008665"/>
<reference evidence="11" key="1">
    <citation type="journal article" date="2013" name="J. Insect Physiol.">
        <title>Silent, generic and plant kairomone sensitive odorant receptors from the Southern house mosquito.</title>
        <authorList>
            <person name="Xu P."/>
            <person name="Choo Y.M."/>
            <person name="Pelletier J."/>
            <person name="Sujimoto F.R."/>
            <person name="Hughes D.T."/>
            <person name="Zhu F."/>
            <person name="Atungulu E."/>
            <person name="Cornel A.J."/>
            <person name="Luetje C.W."/>
            <person name="Leal W.S."/>
        </authorList>
    </citation>
    <scope>NUCLEOTIDE SEQUENCE</scope>
</reference>
<evidence type="ECO:0000256" key="2">
    <source>
        <dbReference type="ARBA" id="ARBA00022475"/>
    </source>
</evidence>
<dbReference type="GO" id="GO:0005886">
    <property type="term" value="C:plasma membrane"/>
    <property type="evidence" value="ECO:0007669"/>
    <property type="project" value="UniProtKB-SubCell"/>
</dbReference>
<keyword evidence="3 10" id="KW-0716">Sensory transduction</keyword>
<sequence length="396" mass="45556">MSSINLPSFQMMVGTVRWCKLIGLWDGTGSSRYHPRTLTLLLELIFWYILPTCMFVLRRQDRPLTLVMKDVHDDKKMTHLCCGSLAHGTEAVQRWKSAFYEVQGALDEFARNGQLSEDMRKHLERADVVLARYYIPGNLFGIFLYGGLPGVLAIGRFVFTGYAEELPATVLEADYVLFDHQSNFWIWLPTLVVSIAVQYGMIIGITANETFCWNLIHHVSCLFKIVSARVARLDEFEDEEAYQQELEAILETHLVCYRSVCYLEKALYLQMAVLYSACVAVTCFVLFVVSIVDDLFLLAMMAFVLNYHVFLIFSFSVLGNELMDASTSVAEAIYNIKWYNRSISEQRCLQFMIYRSQNAIFITAGKFFKLTRATFMVAMKTAFSYFTIMQQLYAEE</sequence>
<comment type="subcellular location">
    <subcellularLocation>
        <location evidence="1 10">Cell membrane</location>
        <topology evidence="1 10">Multi-pass membrane protein</topology>
    </subcellularLocation>
</comment>
<organism evidence="11">
    <name type="scientific">Culex quinquefasciatus</name>
    <name type="common">Southern house mosquito</name>
    <name type="synonym">Culex pungens</name>
    <dbReference type="NCBI Taxonomy" id="7176"/>
    <lineage>
        <taxon>Eukaryota</taxon>
        <taxon>Metazoa</taxon>
        <taxon>Ecdysozoa</taxon>
        <taxon>Arthropoda</taxon>
        <taxon>Hexapoda</taxon>
        <taxon>Insecta</taxon>
        <taxon>Pterygota</taxon>
        <taxon>Neoptera</taxon>
        <taxon>Endopterygota</taxon>
        <taxon>Diptera</taxon>
        <taxon>Nematocera</taxon>
        <taxon>Culicoidea</taxon>
        <taxon>Culicidae</taxon>
        <taxon>Culicinae</taxon>
        <taxon>Culicini</taxon>
        <taxon>Culex</taxon>
        <taxon>Culex</taxon>
    </lineage>
</organism>
<dbReference type="GO" id="GO:0007165">
    <property type="term" value="P:signal transduction"/>
    <property type="evidence" value="ECO:0007669"/>
    <property type="project" value="UniProtKB-KW"/>
</dbReference>
<evidence type="ECO:0000256" key="5">
    <source>
        <dbReference type="ARBA" id="ARBA00022725"/>
    </source>
</evidence>
<evidence type="ECO:0000256" key="7">
    <source>
        <dbReference type="ARBA" id="ARBA00023136"/>
    </source>
</evidence>
<evidence type="ECO:0000256" key="9">
    <source>
        <dbReference type="ARBA" id="ARBA00023224"/>
    </source>
</evidence>